<dbReference type="Proteomes" id="UP000266091">
    <property type="component" value="Unassembled WGS sequence"/>
</dbReference>
<reference evidence="3 4" key="1">
    <citation type="journal article" date="2018" name="Int. J. Syst. Evol. Microbiol.">
        <title>Mesosutterella multiformis gen. nov., sp. nov., a member of the family Sutterellaceae and Sutterella megalosphaeroides sp. nov., isolated from human faeces.</title>
        <authorList>
            <person name="Sakamoto M."/>
            <person name="Ikeyama N."/>
            <person name="Kunihiro T."/>
            <person name="Iino T."/>
            <person name="Yuki M."/>
            <person name="Ohkuma M."/>
        </authorList>
    </citation>
    <scope>NUCLEOTIDE SEQUENCE [LARGE SCALE GENOMIC DNA]</scope>
    <source>
        <strain evidence="3 4">4NBBH2</strain>
    </source>
</reference>
<organism evidence="3 4">
    <name type="scientific">Mesosutterella multiformis</name>
    <dbReference type="NCBI Taxonomy" id="2259133"/>
    <lineage>
        <taxon>Bacteria</taxon>
        <taxon>Pseudomonadati</taxon>
        <taxon>Pseudomonadota</taxon>
        <taxon>Betaproteobacteria</taxon>
        <taxon>Burkholderiales</taxon>
        <taxon>Sutterellaceae</taxon>
        <taxon>Mesosutterella</taxon>
    </lineage>
</organism>
<sequence>MTETISPNSDAILLLTAPLAVRGEVQEGIEPLSTEEYGFLARQLLDMKRKPSDLLNPENTELIHSCGELVDAERLKALLGRKAELSRARAAWRSLGIWCCTRADRDYPKILKAHLREDTPPAVWGCGNLKLLQSDAFSVLGTGSKNKHYDRIGNENGTMASYAGFLVVASGEEGAENGALRGALKVGGTACQVPNKPLASLAAQPGWKKLLDSGKLVLMTALDPFLGCRSIEDRLSNKRLALSLGASALLVNTESMDDPAWVAVEEHLGKYESVPIYFQETPPVPEYMGPLFDMGLKRWPHLNGVVDFHTLVLGERKEPDPVPLPPEGKYEEVPPQEPEKKADSPAAAPAPKPLSAEDAEAEARRKAGLAELEKLLSRLTDKEGISAKDIVYETVQVLTDKGKMDPIVAAVLQNVSFPGA</sequence>
<feature type="compositionally biased region" description="Basic and acidic residues" evidence="1">
    <location>
        <begin position="328"/>
        <end position="343"/>
    </location>
</feature>
<dbReference type="OrthoDB" id="9785707at2"/>
<dbReference type="Gene3D" id="3.40.50.450">
    <property type="match status" value="1"/>
</dbReference>
<feature type="region of interest" description="Disordered" evidence="1">
    <location>
        <begin position="316"/>
        <end position="365"/>
    </location>
</feature>
<accession>A0A388SH64</accession>
<dbReference type="SUPFAM" id="SSF102405">
    <property type="entry name" value="MCP/YpsA-like"/>
    <property type="match status" value="1"/>
</dbReference>
<dbReference type="Pfam" id="PF02481">
    <property type="entry name" value="DNA_processg_A"/>
    <property type="match status" value="1"/>
</dbReference>
<name>A0A388SH64_9BURK</name>
<evidence type="ECO:0000313" key="3">
    <source>
        <dbReference type="EMBL" id="GBO94024.1"/>
    </source>
</evidence>
<dbReference type="AlphaFoldDB" id="A0A388SH64"/>
<dbReference type="RefSeq" id="WP_116270297.1">
    <property type="nucleotide sequence ID" value="NZ_BGZJ01000001.1"/>
</dbReference>
<comment type="caution">
    <text evidence="3">The sequence shown here is derived from an EMBL/GenBank/DDBJ whole genome shotgun (WGS) entry which is preliminary data.</text>
</comment>
<proteinExistence type="predicted"/>
<feature type="compositionally biased region" description="Low complexity" evidence="1">
    <location>
        <begin position="344"/>
        <end position="356"/>
    </location>
</feature>
<evidence type="ECO:0000256" key="1">
    <source>
        <dbReference type="SAM" id="MobiDB-lite"/>
    </source>
</evidence>
<evidence type="ECO:0000259" key="2">
    <source>
        <dbReference type="Pfam" id="PF02481"/>
    </source>
</evidence>
<protein>
    <recommendedName>
        <fullName evidence="2">Smf/DprA SLOG domain-containing protein</fullName>
    </recommendedName>
</protein>
<keyword evidence="4" id="KW-1185">Reference proteome</keyword>
<feature type="domain" description="Smf/DprA SLOG" evidence="2">
    <location>
        <begin position="100"/>
        <end position="194"/>
    </location>
</feature>
<evidence type="ECO:0000313" key="4">
    <source>
        <dbReference type="Proteomes" id="UP000266091"/>
    </source>
</evidence>
<gene>
    <name evidence="3" type="ORF">MESMUL_13780</name>
</gene>
<dbReference type="InterPro" id="IPR057666">
    <property type="entry name" value="DrpA_SLOG"/>
</dbReference>
<dbReference type="GO" id="GO:0009294">
    <property type="term" value="P:DNA-mediated transformation"/>
    <property type="evidence" value="ECO:0007669"/>
    <property type="project" value="InterPro"/>
</dbReference>
<dbReference type="EMBL" id="BGZJ01000001">
    <property type="protein sequence ID" value="GBO94024.1"/>
    <property type="molecule type" value="Genomic_DNA"/>
</dbReference>